<evidence type="ECO:0000313" key="5">
    <source>
        <dbReference type="Proteomes" id="UP001595979"/>
    </source>
</evidence>
<feature type="chain" id="PRO_5047186224" evidence="3">
    <location>
        <begin position="20"/>
        <end position="128"/>
    </location>
</feature>
<dbReference type="PANTHER" id="PTHR30006">
    <property type="entry name" value="THIAMINE-BINDING PERIPLASMIC PROTEIN-RELATED"/>
    <property type="match status" value="1"/>
</dbReference>
<evidence type="ECO:0000256" key="3">
    <source>
        <dbReference type="SAM" id="SignalP"/>
    </source>
</evidence>
<feature type="signal peptide" evidence="3">
    <location>
        <begin position="1"/>
        <end position="19"/>
    </location>
</feature>
<accession>A0ABW1DR12</accession>
<reference evidence="5" key="1">
    <citation type="journal article" date="2019" name="Int. J. Syst. Evol. Microbiol.">
        <title>The Global Catalogue of Microorganisms (GCM) 10K type strain sequencing project: providing services to taxonomists for standard genome sequencing and annotation.</title>
        <authorList>
            <consortium name="The Broad Institute Genomics Platform"/>
            <consortium name="The Broad Institute Genome Sequencing Center for Infectious Disease"/>
            <person name="Wu L."/>
            <person name="Ma J."/>
        </authorList>
    </citation>
    <scope>NUCLEOTIDE SEQUENCE [LARGE SCALE GENOMIC DNA]</scope>
    <source>
        <strain evidence="5">CGMCC 1.15053</strain>
    </source>
</reference>
<protein>
    <submittedName>
        <fullName evidence="4">Extracellular solute-binding protein</fullName>
    </submittedName>
</protein>
<comment type="caution">
    <text evidence="4">The sequence shown here is derived from an EMBL/GenBank/DDBJ whole genome shotgun (WGS) entry which is preliminary data.</text>
</comment>
<dbReference type="Proteomes" id="UP001595979">
    <property type="component" value="Unassembled WGS sequence"/>
</dbReference>
<organism evidence="4 5">
    <name type="scientific">Deinococcus petrolearius</name>
    <dbReference type="NCBI Taxonomy" id="1751295"/>
    <lineage>
        <taxon>Bacteria</taxon>
        <taxon>Thermotogati</taxon>
        <taxon>Deinococcota</taxon>
        <taxon>Deinococci</taxon>
        <taxon>Deinococcales</taxon>
        <taxon>Deinococcaceae</taxon>
        <taxon>Deinococcus</taxon>
    </lineage>
</organism>
<dbReference type="SUPFAM" id="SSF53850">
    <property type="entry name" value="Periplasmic binding protein-like II"/>
    <property type="match status" value="1"/>
</dbReference>
<keyword evidence="1 3" id="KW-0732">Signal</keyword>
<evidence type="ECO:0000313" key="4">
    <source>
        <dbReference type="EMBL" id="MFC5850241.1"/>
    </source>
</evidence>
<gene>
    <name evidence="4" type="ORF">ACFPQ6_18270</name>
</gene>
<keyword evidence="5" id="KW-1185">Reference proteome</keyword>
<dbReference type="PANTHER" id="PTHR30006:SF15">
    <property type="entry name" value="IRON-UTILIZATION PERIPLASMIC PROTEIN"/>
    <property type="match status" value="1"/>
</dbReference>
<dbReference type="Pfam" id="PF13531">
    <property type="entry name" value="SBP_bac_11"/>
    <property type="match status" value="1"/>
</dbReference>
<dbReference type="Gene3D" id="3.40.190.10">
    <property type="entry name" value="Periplasmic binding protein-like II"/>
    <property type="match status" value="1"/>
</dbReference>
<evidence type="ECO:0000256" key="1">
    <source>
        <dbReference type="ARBA" id="ARBA00022729"/>
    </source>
</evidence>
<feature type="region of interest" description="Disordered" evidence="2">
    <location>
        <begin position="87"/>
        <end position="119"/>
    </location>
</feature>
<sequence length="128" mass="13743">MKRTVIAVTALLIAGTSLAQSDTLTVYSGRAKTFVDPIVQQFERQTGIKVNVRYGTDAQLVAALREEGKRSPADVYWGNSVGALGELSEEGPTAVPGSLPPSASAPWHTTRARSNPTSCPTRFWISPR</sequence>
<dbReference type="EMBL" id="JBHSOH010000044">
    <property type="protein sequence ID" value="MFC5850241.1"/>
    <property type="molecule type" value="Genomic_DNA"/>
</dbReference>
<dbReference type="RefSeq" id="WP_380052188.1">
    <property type="nucleotide sequence ID" value="NZ_JBHSOH010000044.1"/>
</dbReference>
<proteinExistence type="predicted"/>
<evidence type="ECO:0000256" key="2">
    <source>
        <dbReference type="SAM" id="MobiDB-lite"/>
    </source>
</evidence>
<name>A0ABW1DR12_9DEIO</name>